<evidence type="ECO:0000256" key="1">
    <source>
        <dbReference type="SAM" id="Coils"/>
    </source>
</evidence>
<dbReference type="OrthoDB" id="1935530at2759"/>
<feature type="region of interest" description="Disordered" evidence="2">
    <location>
        <begin position="1"/>
        <end position="52"/>
    </location>
</feature>
<proteinExistence type="predicted"/>
<dbReference type="PANTHER" id="PTHR35120:SF2">
    <property type="entry name" value="AMINOTRANSFERASE-LIKE PLANT MOBILE DOMAIN-CONTAINING PROTEIN"/>
    <property type="match status" value="1"/>
</dbReference>
<dbReference type="EMBL" id="CACTIH010000107">
    <property type="protein sequence ID" value="CAA2954158.1"/>
    <property type="molecule type" value="Genomic_DNA"/>
</dbReference>
<protein>
    <submittedName>
        <fullName evidence="3">Uncharacterized protein</fullName>
    </submittedName>
</protein>
<evidence type="ECO:0000256" key="2">
    <source>
        <dbReference type="SAM" id="MobiDB-lite"/>
    </source>
</evidence>
<keyword evidence="4" id="KW-1185">Reference proteome</keyword>
<name>A0A8S0PLC7_OLEEU</name>
<sequence length="694" mass="80076">MENKETPPNQLDPQQKCDQKSVPTMPKFILKQEEPGGPNTRPPVAVSDGTPVRTFHRLHRGRGPNSKRKKDNPYIEKQQVILKKVQFLMETLKPVPFIPPKILYFSKHEKLLKKIGLWDFVHIDFDTNVRIDLISQLVATYDSKLRCSYVNKFRIAVNRTNIALALRLPVKRVKGNVGGVEGVDLGSEVLAEEEIEFIEEIVSDWVLLHGDIWSIPSEVLNWVGRIKDGHPEKIDWAGLFWFMVEKELTQGEHLIDCYYASHLQYLIKSQHEEVFMLREVDLDVEAKEEEVPPNNEVYVTVGSIKEVREEEGRAMEGPSMELTLGQNIGKKEEEVKNIEMMDAGKCKDEEVEEQGQWLLDGKNYMGEHDMKSCRVEEGRRCSLIDDEKEKETIEKAAEDGFDINVLSDDDVLEGDGLAGNLLQAMVGNHLDFSAQGKLCEPLPVDLNSDVQDLASGQSFSINAGKRFMVQDNDISQHLIEDKNKRLRINNSWDHKPVGFGMCMEKMQQSVESFRLMCKEKEKTLQQLDRNQQLLLSELQKRDMMIKYLQKTKLEEIRTRDGELYRLQRELHLMASILDGYKKAIKETQKAFVKYREKSKLPEDPYYIDAGFGGLMLSATEIEKLHKKQEEEYKLNCLILEQKAKELEEDCASHFEEYLEKVNLLDNKLTGLETVMKELIESYAKQKMKKKLLHS</sequence>
<feature type="compositionally biased region" description="Polar residues" evidence="2">
    <location>
        <begin position="1"/>
        <end position="13"/>
    </location>
</feature>
<evidence type="ECO:0000313" key="3">
    <source>
        <dbReference type="EMBL" id="CAA2954158.1"/>
    </source>
</evidence>
<dbReference type="Gramene" id="OE9A087378T1">
    <property type="protein sequence ID" value="OE9A087378C1"/>
    <property type="gene ID" value="OE9A087378"/>
</dbReference>
<organism evidence="3 4">
    <name type="scientific">Olea europaea subsp. europaea</name>
    <dbReference type="NCBI Taxonomy" id="158383"/>
    <lineage>
        <taxon>Eukaryota</taxon>
        <taxon>Viridiplantae</taxon>
        <taxon>Streptophyta</taxon>
        <taxon>Embryophyta</taxon>
        <taxon>Tracheophyta</taxon>
        <taxon>Spermatophyta</taxon>
        <taxon>Magnoliopsida</taxon>
        <taxon>eudicotyledons</taxon>
        <taxon>Gunneridae</taxon>
        <taxon>Pentapetalae</taxon>
        <taxon>asterids</taxon>
        <taxon>lamiids</taxon>
        <taxon>Lamiales</taxon>
        <taxon>Oleaceae</taxon>
        <taxon>Oleeae</taxon>
        <taxon>Olea</taxon>
    </lineage>
</organism>
<accession>A0A8S0PLC7</accession>
<dbReference type="PANTHER" id="PTHR35120">
    <property type="entry name" value="HISTONE ACETYLTRANSFERASE KAT6B-LIKE"/>
    <property type="match status" value="1"/>
</dbReference>
<comment type="caution">
    <text evidence="3">The sequence shown here is derived from an EMBL/GenBank/DDBJ whole genome shotgun (WGS) entry which is preliminary data.</text>
</comment>
<reference evidence="3 4" key="1">
    <citation type="submission" date="2019-12" db="EMBL/GenBank/DDBJ databases">
        <authorList>
            <person name="Alioto T."/>
            <person name="Alioto T."/>
            <person name="Gomez Garrido J."/>
        </authorList>
    </citation>
    <scope>NUCLEOTIDE SEQUENCE [LARGE SCALE GENOMIC DNA]</scope>
</reference>
<keyword evidence="1" id="KW-0175">Coiled coil</keyword>
<feature type="coiled-coil region" evidence="1">
    <location>
        <begin position="510"/>
        <end position="537"/>
    </location>
</feature>
<evidence type="ECO:0000313" key="4">
    <source>
        <dbReference type="Proteomes" id="UP000594638"/>
    </source>
</evidence>
<dbReference type="Proteomes" id="UP000594638">
    <property type="component" value="Unassembled WGS sequence"/>
</dbReference>
<dbReference type="AlphaFoldDB" id="A0A8S0PLC7"/>
<feature type="coiled-coil region" evidence="1">
    <location>
        <begin position="629"/>
        <end position="656"/>
    </location>
</feature>
<gene>
    <name evidence="3" type="ORF">OLEA9_A087378</name>
</gene>